<proteinExistence type="predicted"/>
<dbReference type="PANTHER" id="PTHR43366:SF1">
    <property type="entry name" value="PYRUVATE SYNTHASE SUBUNIT PORC"/>
    <property type="match status" value="1"/>
</dbReference>
<comment type="caution">
    <text evidence="3">The sequence shown here is derived from an EMBL/GenBank/DDBJ whole genome shotgun (WGS) entry which is preliminary data.</text>
</comment>
<dbReference type="InterPro" id="IPR002869">
    <property type="entry name" value="Pyrv_flavodox_OxRed_cen"/>
</dbReference>
<dbReference type="OrthoDB" id="9794954at2"/>
<feature type="domain" description="Pyruvate/ketoisovalerate oxidoreductase catalytic" evidence="2">
    <location>
        <begin position="10"/>
        <end position="149"/>
    </location>
</feature>
<dbReference type="Pfam" id="PF01558">
    <property type="entry name" value="POR"/>
    <property type="match status" value="1"/>
</dbReference>
<sequence length="223" mass="23985">MLQIRIHGRGGQGVVTAAEMLSLAAFEQGHHAQAFPSFGSERTGAPVVAFCRIDSREIRLREPVLAPDVVIVQDPTLLHQVDVFQGLKPDGYVLINTRKSFDELGLSDMVQRFRHERLTTVPATDIALKLLGRPLPNAVLLGGFAALISRRAAPETDDPLGGRAERSEDLGASLSGMVTLEAVEHAINHKFSGKVAAGNVAGAKEAFAYVQNEMTELSHAQTS</sequence>
<dbReference type="SUPFAM" id="SSF53323">
    <property type="entry name" value="Pyruvate-ferredoxin oxidoreductase, PFOR, domain III"/>
    <property type="match status" value="1"/>
</dbReference>
<reference evidence="3 4" key="1">
    <citation type="submission" date="2018-05" db="EMBL/GenBank/DDBJ databases">
        <title>Rhodoferax soyangensis sp.nov., isolated from an oligotrophic freshwater lake.</title>
        <authorList>
            <person name="Park M."/>
        </authorList>
    </citation>
    <scope>NUCLEOTIDE SEQUENCE [LARGE SCALE GENOMIC DNA]</scope>
    <source>
        <strain evidence="3 4">IMCC26218</strain>
    </source>
</reference>
<dbReference type="InterPro" id="IPR019752">
    <property type="entry name" value="Pyrv/ketoisovalerate_OxRed_cat"/>
</dbReference>
<evidence type="ECO:0000313" key="3">
    <source>
        <dbReference type="EMBL" id="RFO97347.1"/>
    </source>
</evidence>
<name>A0A3E1RDA0_9BURK</name>
<evidence type="ECO:0000313" key="4">
    <source>
        <dbReference type="Proteomes" id="UP000260665"/>
    </source>
</evidence>
<dbReference type="Proteomes" id="UP000260665">
    <property type="component" value="Unassembled WGS sequence"/>
</dbReference>
<protein>
    <submittedName>
        <fullName evidence="3">2-oxoacid:acceptor oxidoreductase</fullName>
    </submittedName>
</protein>
<dbReference type="Gene3D" id="3.40.920.10">
    <property type="entry name" value="Pyruvate-ferredoxin oxidoreductase, PFOR, domain III"/>
    <property type="match status" value="1"/>
</dbReference>
<organism evidence="3 4">
    <name type="scientific">Rhodoferax lacus</name>
    <dbReference type="NCBI Taxonomy" id="2184758"/>
    <lineage>
        <taxon>Bacteria</taxon>
        <taxon>Pseudomonadati</taxon>
        <taxon>Pseudomonadota</taxon>
        <taxon>Betaproteobacteria</taxon>
        <taxon>Burkholderiales</taxon>
        <taxon>Comamonadaceae</taxon>
        <taxon>Rhodoferax</taxon>
    </lineage>
</organism>
<dbReference type="InterPro" id="IPR051626">
    <property type="entry name" value="Oxidoreductase_gamma_subunit"/>
</dbReference>
<accession>A0A3E1RDA0</accession>
<dbReference type="EMBL" id="QFZK01000004">
    <property type="protein sequence ID" value="RFO97347.1"/>
    <property type="molecule type" value="Genomic_DNA"/>
</dbReference>
<dbReference type="NCBIfam" id="TIGR02175">
    <property type="entry name" value="PorC_KorC"/>
    <property type="match status" value="1"/>
</dbReference>
<evidence type="ECO:0000259" key="2">
    <source>
        <dbReference type="Pfam" id="PF01558"/>
    </source>
</evidence>
<dbReference type="InterPro" id="IPR011894">
    <property type="entry name" value="PorC_KorC"/>
</dbReference>
<dbReference type="AlphaFoldDB" id="A0A3E1RDA0"/>
<dbReference type="RefSeq" id="WP_117176445.1">
    <property type="nucleotide sequence ID" value="NZ_QFZK01000004.1"/>
</dbReference>
<dbReference type="GO" id="GO:0016625">
    <property type="term" value="F:oxidoreductase activity, acting on the aldehyde or oxo group of donors, iron-sulfur protein as acceptor"/>
    <property type="evidence" value="ECO:0007669"/>
    <property type="project" value="InterPro"/>
</dbReference>
<keyword evidence="4" id="KW-1185">Reference proteome</keyword>
<keyword evidence="1" id="KW-0560">Oxidoreductase</keyword>
<dbReference type="PANTHER" id="PTHR43366">
    <property type="entry name" value="PYRUVATE SYNTHASE SUBUNIT PORC"/>
    <property type="match status" value="1"/>
</dbReference>
<gene>
    <name evidence="3" type="ORF">DIC66_09490</name>
</gene>
<evidence type="ECO:0000256" key="1">
    <source>
        <dbReference type="ARBA" id="ARBA00023002"/>
    </source>
</evidence>